<dbReference type="InterPro" id="IPR027417">
    <property type="entry name" value="P-loop_NTPase"/>
</dbReference>
<keyword evidence="1" id="KW-0813">Transport</keyword>
<accession>A0ABS5M2T9</accession>
<proteinExistence type="predicted"/>
<gene>
    <name evidence="5" type="ORF">JSQ98_02815</name>
</gene>
<evidence type="ECO:0000313" key="5">
    <source>
        <dbReference type="EMBL" id="MBS3181140.1"/>
    </source>
</evidence>
<protein>
    <submittedName>
        <fullName evidence="5">ABC transporter ATP-binding protein</fullName>
    </submittedName>
</protein>
<evidence type="ECO:0000256" key="1">
    <source>
        <dbReference type="ARBA" id="ARBA00022448"/>
    </source>
</evidence>
<dbReference type="CDD" id="cd03255">
    <property type="entry name" value="ABC_MJ0796_LolCDE_FtsE"/>
    <property type="match status" value="1"/>
</dbReference>
<comment type="caution">
    <text evidence="5">The sequence shown here is derived from an EMBL/GenBank/DDBJ whole genome shotgun (WGS) entry which is preliminary data.</text>
</comment>
<evidence type="ECO:0000259" key="4">
    <source>
        <dbReference type="PROSITE" id="PS50893"/>
    </source>
</evidence>
<dbReference type="Gene3D" id="3.40.50.300">
    <property type="entry name" value="P-loop containing nucleotide triphosphate hydrolases"/>
    <property type="match status" value="1"/>
</dbReference>
<dbReference type="GO" id="GO:0005524">
    <property type="term" value="F:ATP binding"/>
    <property type="evidence" value="ECO:0007669"/>
    <property type="project" value="UniProtKB-KW"/>
</dbReference>
<name>A0ABS5M2T9_9MICO</name>
<dbReference type="EMBL" id="JAFEVO010000001">
    <property type="protein sequence ID" value="MBS3181140.1"/>
    <property type="molecule type" value="Genomic_DNA"/>
</dbReference>
<keyword evidence="2" id="KW-0547">Nucleotide-binding</keyword>
<evidence type="ECO:0000313" key="6">
    <source>
        <dbReference type="Proteomes" id="UP000811492"/>
    </source>
</evidence>
<dbReference type="InterPro" id="IPR017911">
    <property type="entry name" value="MacB-like_ATP-bd"/>
</dbReference>
<sequence length="248" mass="25969">MTVDPLSPALPAPQQSSPLGAVRLSATGLRVRYGEAVALDGVDVEVRDGESVAIMGPSGSGKSTLLYAMAGIIRPAEGTVTLRTREGAEELGSLSDAARSAVRLREFGFVFQQGMLIPELTATENVAIPLLLIGMGKRAAMERATSLLEDLGLSGLAGRRIGQLSGGQAQRVAIARARATNAQVVCADEPTGALDSKTASEVLDVLLAETTAQGRALIIVTHDEDVARRCSRVVRLRDGRVVVDGETR</sequence>
<dbReference type="SMART" id="SM00382">
    <property type="entry name" value="AAA"/>
    <property type="match status" value="1"/>
</dbReference>
<keyword evidence="6" id="KW-1185">Reference proteome</keyword>
<keyword evidence="3 5" id="KW-0067">ATP-binding</keyword>
<dbReference type="Proteomes" id="UP000811492">
    <property type="component" value="Unassembled WGS sequence"/>
</dbReference>
<reference evidence="5 6" key="1">
    <citation type="submission" date="2021-02" db="EMBL/GenBank/DDBJ databases">
        <title>Draft genome and description of Leucobacter sp nov strain Marseille-Q4368.</title>
        <authorList>
            <person name="Boxberger M."/>
            <person name="La Scola B."/>
        </authorList>
    </citation>
    <scope>NUCLEOTIDE SEQUENCE [LARGE SCALE GENOMIC DNA]</scope>
    <source>
        <strain evidence="5 6">Marseille-Q4368</strain>
    </source>
</reference>
<dbReference type="PANTHER" id="PTHR24220:SF685">
    <property type="entry name" value="ABC TRANSPORTER RELATED"/>
    <property type="match status" value="1"/>
</dbReference>
<dbReference type="InterPro" id="IPR015854">
    <property type="entry name" value="ABC_transpr_LolD-like"/>
</dbReference>
<dbReference type="PANTHER" id="PTHR24220">
    <property type="entry name" value="IMPORT ATP-BINDING PROTEIN"/>
    <property type="match status" value="1"/>
</dbReference>
<dbReference type="SUPFAM" id="SSF52540">
    <property type="entry name" value="P-loop containing nucleoside triphosphate hydrolases"/>
    <property type="match status" value="1"/>
</dbReference>
<dbReference type="PROSITE" id="PS50893">
    <property type="entry name" value="ABC_TRANSPORTER_2"/>
    <property type="match status" value="1"/>
</dbReference>
<dbReference type="InterPro" id="IPR003439">
    <property type="entry name" value="ABC_transporter-like_ATP-bd"/>
</dbReference>
<feature type="domain" description="ABC transporter" evidence="4">
    <location>
        <begin position="22"/>
        <end position="248"/>
    </location>
</feature>
<evidence type="ECO:0000256" key="2">
    <source>
        <dbReference type="ARBA" id="ARBA00022741"/>
    </source>
</evidence>
<dbReference type="Pfam" id="PF00005">
    <property type="entry name" value="ABC_tran"/>
    <property type="match status" value="1"/>
</dbReference>
<evidence type="ECO:0000256" key="3">
    <source>
        <dbReference type="ARBA" id="ARBA00022840"/>
    </source>
</evidence>
<organism evidence="5 6">
    <name type="scientific">Leucobacter manosquensis</name>
    <dbReference type="NCBI Taxonomy" id="2810611"/>
    <lineage>
        <taxon>Bacteria</taxon>
        <taxon>Bacillati</taxon>
        <taxon>Actinomycetota</taxon>
        <taxon>Actinomycetes</taxon>
        <taxon>Micrococcales</taxon>
        <taxon>Microbacteriaceae</taxon>
        <taxon>Leucobacter</taxon>
    </lineage>
</organism>
<dbReference type="InterPro" id="IPR003593">
    <property type="entry name" value="AAA+_ATPase"/>
</dbReference>